<accession>A0A3B0XW66</accession>
<sequence length="63" mass="6627">MLEIILSFVVFVVVVLGMSIGIKFGRNTLQGSCGGLNQIPGIESDCNGQCKRPCAKKNKPGGC</sequence>
<dbReference type="PANTHER" id="PTHR40691">
    <property type="entry name" value="(NA+)-NQR MATURATION NQRM"/>
    <property type="match status" value="1"/>
</dbReference>
<name>A0A3B0XW66_9ZZZZ</name>
<organism evidence="1">
    <name type="scientific">hydrothermal vent metagenome</name>
    <dbReference type="NCBI Taxonomy" id="652676"/>
    <lineage>
        <taxon>unclassified sequences</taxon>
        <taxon>metagenomes</taxon>
        <taxon>ecological metagenomes</taxon>
    </lineage>
</organism>
<dbReference type="Pfam" id="PF04400">
    <property type="entry name" value="NqrM"/>
    <property type="match status" value="1"/>
</dbReference>
<reference evidence="1" key="1">
    <citation type="submission" date="2018-06" db="EMBL/GenBank/DDBJ databases">
        <authorList>
            <person name="Zhirakovskaya E."/>
        </authorList>
    </citation>
    <scope>NUCLEOTIDE SEQUENCE</scope>
</reference>
<dbReference type="InterPro" id="IPR007495">
    <property type="entry name" value="NqrM"/>
</dbReference>
<dbReference type="EMBL" id="UOFI01000074">
    <property type="protein sequence ID" value="VAW66209.1"/>
    <property type="molecule type" value="Genomic_DNA"/>
</dbReference>
<proteinExistence type="predicted"/>
<evidence type="ECO:0008006" key="2">
    <source>
        <dbReference type="Google" id="ProtNLM"/>
    </source>
</evidence>
<dbReference type="AlphaFoldDB" id="A0A3B0XW66"/>
<evidence type="ECO:0000313" key="1">
    <source>
        <dbReference type="EMBL" id="VAW66209.1"/>
    </source>
</evidence>
<protein>
    <recommendedName>
        <fullName evidence="2">Exported or periplasmic protein in ApbE locus</fullName>
    </recommendedName>
</protein>
<dbReference type="PANTHER" id="PTHR40691:SF3">
    <property type="entry name" value="(NA+)-NQR MATURATION NQRM"/>
    <property type="match status" value="1"/>
</dbReference>
<gene>
    <name evidence="1" type="ORF">MNBD_GAMMA09-3454</name>
</gene>